<evidence type="ECO:0000313" key="2">
    <source>
        <dbReference type="Proteomes" id="UP001347796"/>
    </source>
</evidence>
<proteinExistence type="predicted"/>
<dbReference type="AlphaFoldDB" id="A0AAN8PZT7"/>
<name>A0AAN8PZT7_PATCE</name>
<comment type="caution">
    <text evidence="1">The sequence shown here is derived from an EMBL/GenBank/DDBJ whole genome shotgun (WGS) entry which is preliminary data.</text>
</comment>
<protein>
    <submittedName>
        <fullName evidence="1">Uncharacterized protein</fullName>
    </submittedName>
</protein>
<evidence type="ECO:0000313" key="1">
    <source>
        <dbReference type="EMBL" id="KAK6191223.1"/>
    </source>
</evidence>
<organism evidence="1 2">
    <name type="scientific">Patella caerulea</name>
    <name type="common">Rayed Mediterranean limpet</name>
    <dbReference type="NCBI Taxonomy" id="87958"/>
    <lineage>
        <taxon>Eukaryota</taxon>
        <taxon>Metazoa</taxon>
        <taxon>Spiralia</taxon>
        <taxon>Lophotrochozoa</taxon>
        <taxon>Mollusca</taxon>
        <taxon>Gastropoda</taxon>
        <taxon>Patellogastropoda</taxon>
        <taxon>Patelloidea</taxon>
        <taxon>Patellidae</taxon>
        <taxon>Patella</taxon>
    </lineage>
</organism>
<keyword evidence="2" id="KW-1185">Reference proteome</keyword>
<gene>
    <name evidence="1" type="ORF">SNE40_002959</name>
</gene>
<reference evidence="1 2" key="1">
    <citation type="submission" date="2024-01" db="EMBL/GenBank/DDBJ databases">
        <title>The genome of the rayed Mediterranean limpet Patella caerulea (Linnaeus, 1758).</title>
        <authorList>
            <person name="Anh-Thu Weber A."/>
            <person name="Halstead-Nussloch G."/>
        </authorList>
    </citation>
    <scope>NUCLEOTIDE SEQUENCE [LARGE SCALE GENOMIC DNA]</scope>
    <source>
        <strain evidence="1">AATW-2023a</strain>
        <tissue evidence="1">Whole specimen</tissue>
    </source>
</reference>
<dbReference type="Proteomes" id="UP001347796">
    <property type="component" value="Unassembled WGS sequence"/>
</dbReference>
<sequence>MIKYKDKDQLISAKILGRAGKVTGKYSNWYNIEIEEDEQQKSIDLSSITWEKTDDVENTDEDEVNVNSISSENELEIGVAKQQELDKLHQFNTYIEVPDSGQNTLSTRWVITQKDNTYKARLVVRGFEETYLSCNIRCLHLYGSK</sequence>
<dbReference type="EMBL" id="JAZGQO010000002">
    <property type="protein sequence ID" value="KAK6191223.1"/>
    <property type="molecule type" value="Genomic_DNA"/>
</dbReference>
<accession>A0AAN8PZT7</accession>